<dbReference type="GO" id="GO:0016020">
    <property type="term" value="C:membrane"/>
    <property type="evidence" value="ECO:0007669"/>
    <property type="project" value="UniProtKB-SubCell"/>
</dbReference>
<evidence type="ECO:0000256" key="2">
    <source>
        <dbReference type="ARBA" id="ARBA00022692"/>
    </source>
</evidence>
<keyword evidence="2 5" id="KW-0812">Transmembrane</keyword>
<dbReference type="PANTHER" id="PTHR47685:SF1">
    <property type="entry name" value="MAGNESIUM TRANSPORT PROTEIN CORA"/>
    <property type="match status" value="1"/>
</dbReference>
<dbReference type="GO" id="GO:0046873">
    <property type="term" value="F:metal ion transmembrane transporter activity"/>
    <property type="evidence" value="ECO:0007669"/>
    <property type="project" value="InterPro"/>
</dbReference>
<dbReference type="Proteomes" id="UP001321749">
    <property type="component" value="Unassembled WGS sequence"/>
</dbReference>
<feature type="transmembrane region" description="Helical" evidence="5">
    <location>
        <begin position="770"/>
        <end position="790"/>
    </location>
</feature>
<evidence type="ECO:0000313" key="7">
    <source>
        <dbReference type="Proteomes" id="UP001321749"/>
    </source>
</evidence>
<keyword evidence="7" id="KW-1185">Reference proteome</keyword>
<dbReference type="PANTHER" id="PTHR47685">
    <property type="entry name" value="MAGNESIUM TRANSPORT PROTEIN CORA"/>
    <property type="match status" value="1"/>
</dbReference>
<evidence type="ECO:0000256" key="1">
    <source>
        <dbReference type="ARBA" id="ARBA00004141"/>
    </source>
</evidence>
<dbReference type="Pfam" id="PF01544">
    <property type="entry name" value="CorA"/>
    <property type="match status" value="1"/>
</dbReference>
<evidence type="ECO:0000256" key="5">
    <source>
        <dbReference type="SAM" id="Phobius"/>
    </source>
</evidence>
<sequence>MGEQEGPKIVVEKSNEVVKPDGCLPVPHDELLHFSRCLQFDEREKFVGTASEDLRGQVGHLLSRVEHIRAEIDSRPDGEFWTSRLADHMADFRSKPQPKKADRSLAATLSRLHIGSSRTSRIDVPEVPAGFKTLSAPNIASVLSGDYQNANYNTKGQPYRYKGLQAGAVYFKNGEPYTNPKLEGTFPYQATPLSDLLAKDGNRSALKEPCDEGTIRWFHIPSNNMEWVEEAIARHYNEERPGRDELFDRPKNSSKTHEVLRRVGWRGHSREGVDPNTPPHTRSMAPGCDVVKTGRGNPNVMCLFTPYLHWETAQCRELQAKSIEQATRLAVLKDATASSVRDRVDDKFHNELKGQHVNNTSLSSVARRAIMDSTNHLRSMTMRASTRRGAIGRILFCAARIAKLMVSFEDDQLVGKYLYANPPLHPRRTLHQAFNQYSSFLRDTEKLDEDQIVYKATAGQKDPTQKCSKWCQCSDCTTGQAAVPRLLMVDQLWLFVLDENTIITSFPQRWGSHFTSDPSGVFSRIRKQLDDGEKDDIGSSYDLALTIFNACCRVFYENITFADRQPLLNYIFSDSINFVTTRELAARQELGVMAQKIWTAYHSPDKAQIHEAHKAVVNINPEASLLRQTDNILNDLAIIRQIKEIQQEVLKQYHINVARTLVPNYGLRVGIAPNTPALKDVKRMRDVLHNDEDLPEEQKSVASWTLSRADDAEMLLLDQYKQIDRLYGAAEHCHKRLEELLETKNKYAGIVSAWEAVANSVEQSNQGKSIMLFSVLSIIFLPLGFIASVFGMNIKNYRIGLGTLEEELYYVFGISAIIIFISLLLAFDKFSLALLLYCIKVPTKWVMTRIAILQPASFGNRTRNYRKLNEKRVRKVRQMEDEIQRVRLVRDTKMFWKRIEAEQARRRAGNASNSKRVDSDKFVV</sequence>
<accession>A0AAV9HHD2</accession>
<dbReference type="InterPro" id="IPR050829">
    <property type="entry name" value="CorA_MIT"/>
</dbReference>
<comment type="caution">
    <text evidence="6">The sequence shown here is derived from an EMBL/GenBank/DDBJ whole genome shotgun (WGS) entry which is preliminary data.</text>
</comment>
<protein>
    <submittedName>
        <fullName evidence="6">Magnesium transport protein cora</fullName>
    </submittedName>
</protein>
<evidence type="ECO:0000256" key="4">
    <source>
        <dbReference type="ARBA" id="ARBA00023136"/>
    </source>
</evidence>
<keyword evidence="3 5" id="KW-1133">Transmembrane helix</keyword>
<dbReference type="InterPro" id="IPR002523">
    <property type="entry name" value="MgTranspt_CorA/ZnTranspt_ZntB"/>
</dbReference>
<proteinExistence type="predicted"/>
<dbReference type="AlphaFoldDB" id="A0AAV9HHD2"/>
<evidence type="ECO:0000313" key="6">
    <source>
        <dbReference type="EMBL" id="KAK4460084.1"/>
    </source>
</evidence>
<dbReference type="SUPFAM" id="SSF144083">
    <property type="entry name" value="Magnesium transport protein CorA, transmembrane region"/>
    <property type="match status" value="1"/>
</dbReference>
<dbReference type="InterPro" id="IPR045863">
    <property type="entry name" value="CorA_TM1_TM2"/>
</dbReference>
<evidence type="ECO:0000256" key="3">
    <source>
        <dbReference type="ARBA" id="ARBA00022989"/>
    </source>
</evidence>
<organism evidence="6 7">
    <name type="scientific">Cladorrhinum samala</name>
    <dbReference type="NCBI Taxonomy" id="585594"/>
    <lineage>
        <taxon>Eukaryota</taxon>
        <taxon>Fungi</taxon>
        <taxon>Dikarya</taxon>
        <taxon>Ascomycota</taxon>
        <taxon>Pezizomycotina</taxon>
        <taxon>Sordariomycetes</taxon>
        <taxon>Sordariomycetidae</taxon>
        <taxon>Sordariales</taxon>
        <taxon>Podosporaceae</taxon>
        <taxon>Cladorrhinum</taxon>
    </lineage>
</organism>
<comment type="subcellular location">
    <subcellularLocation>
        <location evidence="1">Membrane</location>
        <topology evidence="1">Multi-pass membrane protein</topology>
    </subcellularLocation>
</comment>
<feature type="transmembrane region" description="Helical" evidence="5">
    <location>
        <begin position="810"/>
        <end position="839"/>
    </location>
</feature>
<dbReference type="Gene3D" id="1.20.58.340">
    <property type="entry name" value="Magnesium transport protein CorA, transmembrane region"/>
    <property type="match status" value="1"/>
</dbReference>
<gene>
    <name evidence="6" type="ORF">QBC42DRAFT_348307</name>
</gene>
<reference evidence="6" key="2">
    <citation type="submission" date="2023-06" db="EMBL/GenBank/DDBJ databases">
        <authorList>
            <consortium name="Lawrence Berkeley National Laboratory"/>
            <person name="Mondo S.J."/>
            <person name="Hensen N."/>
            <person name="Bonometti L."/>
            <person name="Westerberg I."/>
            <person name="Brannstrom I.O."/>
            <person name="Guillou S."/>
            <person name="Cros-Aarteil S."/>
            <person name="Calhoun S."/>
            <person name="Haridas S."/>
            <person name="Kuo A."/>
            <person name="Pangilinan J."/>
            <person name="Riley R."/>
            <person name="Labutti K."/>
            <person name="Andreopoulos B."/>
            <person name="Lipzen A."/>
            <person name="Chen C."/>
            <person name="Yanf M."/>
            <person name="Daum C."/>
            <person name="Ng V."/>
            <person name="Clum A."/>
            <person name="Steindorff A."/>
            <person name="Ohm R."/>
            <person name="Martin F."/>
            <person name="Silar P."/>
            <person name="Natvig D."/>
            <person name="Lalanne C."/>
            <person name="Gautier V."/>
            <person name="Ament-Velasquez S.L."/>
            <person name="Kruys A."/>
            <person name="Hutchinson M.I."/>
            <person name="Powell A.J."/>
            <person name="Barry K."/>
            <person name="Miller A.N."/>
            <person name="Grigoriev I.V."/>
            <person name="Debuchy R."/>
            <person name="Gladieux P."/>
            <person name="Thoren M.H."/>
            <person name="Johannesson H."/>
        </authorList>
    </citation>
    <scope>NUCLEOTIDE SEQUENCE</scope>
    <source>
        <strain evidence="6">PSN324</strain>
    </source>
</reference>
<reference evidence="6" key="1">
    <citation type="journal article" date="2023" name="Mol. Phylogenet. Evol.">
        <title>Genome-scale phylogeny and comparative genomics of the fungal order Sordariales.</title>
        <authorList>
            <person name="Hensen N."/>
            <person name="Bonometti L."/>
            <person name="Westerberg I."/>
            <person name="Brannstrom I.O."/>
            <person name="Guillou S."/>
            <person name="Cros-Aarteil S."/>
            <person name="Calhoun S."/>
            <person name="Haridas S."/>
            <person name="Kuo A."/>
            <person name="Mondo S."/>
            <person name="Pangilinan J."/>
            <person name="Riley R."/>
            <person name="LaButti K."/>
            <person name="Andreopoulos B."/>
            <person name="Lipzen A."/>
            <person name="Chen C."/>
            <person name="Yan M."/>
            <person name="Daum C."/>
            <person name="Ng V."/>
            <person name="Clum A."/>
            <person name="Steindorff A."/>
            <person name="Ohm R.A."/>
            <person name="Martin F."/>
            <person name="Silar P."/>
            <person name="Natvig D.O."/>
            <person name="Lalanne C."/>
            <person name="Gautier V."/>
            <person name="Ament-Velasquez S.L."/>
            <person name="Kruys A."/>
            <person name="Hutchinson M.I."/>
            <person name="Powell A.J."/>
            <person name="Barry K."/>
            <person name="Miller A.N."/>
            <person name="Grigoriev I.V."/>
            <person name="Debuchy R."/>
            <person name="Gladieux P."/>
            <person name="Hiltunen Thoren M."/>
            <person name="Johannesson H."/>
        </authorList>
    </citation>
    <scope>NUCLEOTIDE SEQUENCE</scope>
    <source>
        <strain evidence="6">PSN324</strain>
    </source>
</reference>
<dbReference type="EMBL" id="MU865020">
    <property type="protein sequence ID" value="KAK4460084.1"/>
    <property type="molecule type" value="Genomic_DNA"/>
</dbReference>
<name>A0AAV9HHD2_9PEZI</name>
<keyword evidence="4 5" id="KW-0472">Membrane</keyword>